<evidence type="ECO:0000313" key="7">
    <source>
        <dbReference type="Proteomes" id="UP000192591"/>
    </source>
</evidence>
<feature type="transmembrane region" description="Helical" evidence="5">
    <location>
        <begin position="192"/>
        <end position="212"/>
    </location>
</feature>
<dbReference type="Pfam" id="PF01040">
    <property type="entry name" value="UbiA"/>
    <property type="match status" value="1"/>
</dbReference>
<keyword evidence="3 5" id="KW-1133">Transmembrane helix</keyword>
<evidence type="ECO:0000256" key="3">
    <source>
        <dbReference type="ARBA" id="ARBA00022989"/>
    </source>
</evidence>
<evidence type="ECO:0000256" key="4">
    <source>
        <dbReference type="ARBA" id="ARBA00023136"/>
    </source>
</evidence>
<dbReference type="AlphaFoldDB" id="A0A1V9A8Y8"/>
<comment type="caution">
    <text evidence="6">The sequence shown here is derived from an EMBL/GenBank/DDBJ whole genome shotgun (WGS) entry which is preliminary data.</text>
</comment>
<protein>
    <recommendedName>
        <fullName evidence="8">4-hydroxybenzoate polyprenyltransferase-like prenyltransferase</fullName>
    </recommendedName>
</protein>
<feature type="transmembrane region" description="Helical" evidence="5">
    <location>
        <begin position="249"/>
        <end position="269"/>
    </location>
</feature>
<evidence type="ECO:0000256" key="5">
    <source>
        <dbReference type="SAM" id="Phobius"/>
    </source>
</evidence>
<feature type="transmembrane region" description="Helical" evidence="5">
    <location>
        <begin position="100"/>
        <end position="119"/>
    </location>
</feature>
<dbReference type="GO" id="GO:0016765">
    <property type="term" value="F:transferase activity, transferring alkyl or aryl (other than methyl) groups"/>
    <property type="evidence" value="ECO:0007669"/>
    <property type="project" value="InterPro"/>
</dbReference>
<keyword evidence="2 5" id="KW-0812">Transmembrane</keyword>
<reference evidence="6 7" key="1">
    <citation type="submission" date="2017-02" db="EMBL/GenBank/DDBJ databases">
        <title>Draft genome of Saccharomonospora sp. 154.</title>
        <authorList>
            <person name="Alonso-Carmona G.S."/>
            <person name="De La Haba R."/>
            <person name="Vera-Gargallo B."/>
            <person name="Sandoval-Trujillo A.H."/>
            <person name="Ramirez-Duran N."/>
            <person name="Ventosa A."/>
        </authorList>
    </citation>
    <scope>NUCLEOTIDE SEQUENCE [LARGE SCALE GENOMIC DNA]</scope>
    <source>
        <strain evidence="6 7">LRS4.154</strain>
    </source>
</reference>
<feature type="transmembrane region" description="Helical" evidence="5">
    <location>
        <begin position="126"/>
        <end position="146"/>
    </location>
</feature>
<keyword evidence="7" id="KW-1185">Reference proteome</keyword>
<sequence length="270" mass="26709">MALVRASHPEPTVVVTAVAVGLALSTGRDGSGVVAVAVAVLSGQLSVGWLNDYLDADRDRLAGRKDKPVVACGVSRRALALATLSAALVCVPASLASGTVAGAVHLVAVASAWVYNAGVKSTPLSVLPYALSFGLLPTFVVLGLPGAPAPPWWLPVAGALLGAGAHFTNVLPDLTADAATGVHGLPHRLGAVGSRTAAATLLLTASVILAVTAPVEPLVAAGVPVLATAVLATGFLLGRAAGSHASFRAVLVVALLDLVLLVTAGHTIVA</sequence>
<feature type="transmembrane region" description="Helical" evidence="5">
    <location>
        <begin position="74"/>
        <end position="94"/>
    </location>
</feature>
<gene>
    <name evidence="6" type="ORF">B1813_03415</name>
</gene>
<dbReference type="CDD" id="cd13956">
    <property type="entry name" value="PT_UbiA"/>
    <property type="match status" value="1"/>
</dbReference>
<evidence type="ECO:0000313" key="6">
    <source>
        <dbReference type="EMBL" id="OQO93609.1"/>
    </source>
</evidence>
<dbReference type="GO" id="GO:0016020">
    <property type="term" value="C:membrane"/>
    <property type="evidence" value="ECO:0007669"/>
    <property type="project" value="UniProtKB-SubCell"/>
</dbReference>
<dbReference type="STRING" id="1962155.B1813_03415"/>
<feature type="transmembrane region" description="Helical" evidence="5">
    <location>
        <begin position="32"/>
        <end position="54"/>
    </location>
</feature>
<name>A0A1V9A8Y8_SACPI</name>
<dbReference type="InterPro" id="IPR000537">
    <property type="entry name" value="UbiA_prenyltransferase"/>
</dbReference>
<dbReference type="Proteomes" id="UP000192591">
    <property type="component" value="Unassembled WGS sequence"/>
</dbReference>
<evidence type="ECO:0000256" key="2">
    <source>
        <dbReference type="ARBA" id="ARBA00022692"/>
    </source>
</evidence>
<keyword evidence="4 5" id="KW-0472">Membrane</keyword>
<evidence type="ECO:0008006" key="8">
    <source>
        <dbReference type="Google" id="ProtNLM"/>
    </source>
</evidence>
<dbReference type="EMBL" id="MWIH01000003">
    <property type="protein sequence ID" value="OQO93609.1"/>
    <property type="molecule type" value="Genomic_DNA"/>
</dbReference>
<feature type="transmembrane region" description="Helical" evidence="5">
    <location>
        <begin position="218"/>
        <end position="237"/>
    </location>
</feature>
<accession>A0A1V9A8Y8</accession>
<comment type="subcellular location">
    <subcellularLocation>
        <location evidence="1">Membrane</location>
        <topology evidence="1">Multi-pass membrane protein</topology>
    </subcellularLocation>
</comment>
<organism evidence="6 7">
    <name type="scientific">Saccharomonospora piscinae</name>
    <dbReference type="NCBI Taxonomy" id="687388"/>
    <lineage>
        <taxon>Bacteria</taxon>
        <taxon>Bacillati</taxon>
        <taxon>Actinomycetota</taxon>
        <taxon>Actinomycetes</taxon>
        <taxon>Pseudonocardiales</taxon>
        <taxon>Pseudonocardiaceae</taxon>
        <taxon>Saccharomonospora</taxon>
    </lineage>
</organism>
<evidence type="ECO:0000256" key="1">
    <source>
        <dbReference type="ARBA" id="ARBA00004141"/>
    </source>
</evidence>
<dbReference type="InterPro" id="IPR044878">
    <property type="entry name" value="UbiA_sf"/>
</dbReference>
<feature type="transmembrane region" description="Helical" evidence="5">
    <location>
        <begin position="152"/>
        <end position="171"/>
    </location>
</feature>
<proteinExistence type="predicted"/>
<dbReference type="Gene3D" id="1.10.357.140">
    <property type="entry name" value="UbiA prenyltransferase"/>
    <property type="match status" value="1"/>
</dbReference>